<proteinExistence type="predicted"/>
<dbReference type="Gene3D" id="1.20.58.340">
    <property type="entry name" value="Magnesium transport protein CorA, transmembrane region"/>
    <property type="match status" value="1"/>
</dbReference>
<feature type="transmembrane region" description="Helical" evidence="1">
    <location>
        <begin position="404"/>
        <end position="426"/>
    </location>
</feature>
<reference evidence="2 3" key="1">
    <citation type="submission" date="2023-08" db="EMBL/GenBank/DDBJ databases">
        <title>Black Yeasts Isolated from many extreme environments.</title>
        <authorList>
            <person name="Coleine C."/>
            <person name="Stajich J.E."/>
            <person name="Selbmann L."/>
        </authorList>
    </citation>
    <scope>NUCLEOTIDE SEQUENCE [LARGE SCALE GENOMIC DNA]</scope>
    <source>
        <strain evidence="2 3">CCFEE 5792</strain>
    </source>
</reference>
<protein>
    <submittedName>
        <fullName evidence="2">Uncharacterized protein</fullName>
    </submittedName>
</protein>
<dbReference type="Proteomes" id="UP001358417">
    <property type="component" value="Unassembled WGS sequence"/>
</dbReference>
<dbReference type="RefSeq" id="XP_064707731.1">
    <property type="nucleotide sequence ID" value="XM_064856555.1"/>
</dbReference>
<dbReference type="AlphaFoldDB" id="A0AAV9NG82"/>
<keyword evidence="1" id="KW-0812">Transmembrane</keyword>
<organism evidence="2 3">
    <name type="scientific">Exophiala bonariae</name>
    <dbReference type="NCBI Taxonomy" id="1690606"/>
    <lineage>
        <taxon>Eukaryota</taxon>
        <taxon>Fungi</taxon>
        <taxon>Dikarya</taxon>
        <taxon>Ascomycota</taxon>
        <taxon>Pezizomycotina</taxon>
        <taxon>Eurotiomycetes</taxon>
        <taxon>Chaetothyriomycetidae</taxon>
        <taxon>Chaetothyriales</taxon>
        <taxon>Herpotrichiellaceae</taxon>
        <taxon>Exophiala</taxon>
    </lineage>
</organism>
<keyword evidence="1" id="KW-1133">Transmembrane helix</keyword>
<accession>A0AAV9NG82</accession>
<evidence type="ECO:0000313" key="2">
    <source>
        <dbReference type="EMBL" id="KAK5055300.1"/>
    </source>
</evidence>
<dbReference type="EMBL" id="JAVRRD010000009">
    <property type="protein sequence ID" value="KAK5055300.1"/>
    <property type="molecule type" value="Genomic_DNA"/>
</dbReference>
<comment type="caution">
    <text evidence="2">The sequence shown here is derived from an EMBL/GenBank/DDBJ whole genome shotgun (WGS) entry which is preliminary data.</text>
</comment>
<name>A0AAV9NG82_9EURO</name>
<evidence type="ECO:0000256" key="1">
    <source>
        <dbReference type="SAM" id="Phobius"/>
    </source>
</evidence>
<sequence>MIACETPVTTGQRESETALWECLNSDQILDEPDALLDLIGVLNPQGCEIHAIARGPTPPGSSCTYTTDYDFQVKEQVLDEGNIHQWLENNAIETQVESTLKLKVLLVDQVVFHDRLRPPAEAEAVRFSRKVLCSGTGCSPAALERVCRNESSIWEFPRDRRNGTRIDCRGFGEPNVGVVWMNKAGCDTVWALIRFHTARAPMRASITRELHNLRGFSDLPGFLAFIILNAATQNLQMMMDFSMTSIDRSGLKLTRFPDSETAAEVYGSLIASGRNLAIRQNATKMKLKMVKQCRQMPAPANARHDLRLRNTFSSLKRAFRYLEQVLESISGTGEEYQGHTGRQLECVLSIMAQRQQELSIDIARGQSKLAEASRREQVLSIEIARASHSIAKQTKKDGASMKTLAVVTLVYLPCTTVSSVLAMPLFDWNAEGRSIVNSRIWVFFVFAVPLTVLTLGIWRVWLSYRAREEDKALESEAEDIEVQSSSSS</sequence>
<evidence type="ECO:0000313" key="3">
    <source>
        <dbReference type="Proteomes" id="UP001358417"/>
    </source>
</evidence>
<gene>
    <name evidence="2" type="ORF">LTR84_013050</name>
</gene>
<feature type="transmembrane region" description="Helical" evidence="1">
    <location>
        <begin position="438"/>
        <end position="461"/>
    </location>
</feature>
<keyword evidence="1" id="KW-0472">Membrane</keyword>
<dbReference type="GeneID" id="89981186"/>
<keyword evidence="3" id="KW-1185">Reference proteome</keyword>